<protein>
    <submittedName>
        <fullName evidence="1">Uncharacterized protein</fullName>
    </submittedName>
</protein>
<proteinExistence type="predicted"/>
<reference evidence="1" key="1">
    <citation type="submission" date="2020-05" db="EMBL/GenBank/DDBJ databases">
        <title>Large-scale comparative analyses of tick genomes elucidate their genetic diversity and vector capacities.</title>
        <authorList>
            <person name="Jia N."/>
            <person name="Wang J."/>
            <person name="Shi W."/>
            <person name="Du L."/>
            <person name="Sun Y."/>
            <person name="Zhan W."/>
            <person name="Jiang J."/>
            <person name="Wang Q."/>
            <person name="Zhang B."/>
            <person name="Ji P."/>
            <person name="Sakyi L.B."/>
            <person name="Cui X."/>
            <person name="Yuan T."/>
            <person name="Jiang B."/>
            <person name="Yang W."/>
            <person name="Lam T.T.-Y."/>
            <person name="Chang Q."/>
            <person name="Ding S."/>
            <person name="Wang X."/>
            <person name="Zhu J."/>
            <person name="Ruan X."/>
            <person name="Zhao L."/>
            <person name="Wei J."/>
            <person name="Que T."/>
            <person name="Du C."/>
            <person name="Cheng J."/>
            <person name="Dai P."/>
            <person name="Han X."/>
            <person name="Huang E."/>
            <person name="Gao Y."/>
            <person name="Liu J."/>
            <person name="Shao H."/>
            <person name="Ye R."/>
            <person name="Li L."/>
            <person name="Wei W."/>
            <person name="Wang X."/>
            <person name="Wang C."/>
            <person name="Yang T."/>
            <person name="Huo Q."/>
            <person name="Li W."/>
            <person name="Guo W."/>
            <person name="Chen H."/>
            <person name="Zhou L."/>
            <person name="Ni X."/>
            <person name="Tian J."/>
            <person name="Zhou Y."/>
            <person name="Sheng Y."/>
            <person name="Liu T."/>
            <person name="Pan Y."/>
            <person name="Xia L."/>
            <person name="Li J."/>
            <person name="Zhao F."/>
            <person name="Cao W."/>
        </authorList>
    </citation>
    <scope>NUCLEOTIDE SEQUENCE</scope>
    <source>
        <strain evidence="1">Hyas-2018</strain>
    </source>
</reference>
<evidence type="ECO:0000313" key="2">
    <source>
        <dbReference type="Proteomes" id="UP000821845"/>
    </source>
</evidence>
<gene>
    <name evidence="1" type="ORF">HPB50_005806</name>
</gene>
<comment type="caution">
    <text evidence="1">The sequence shown here is derived from an EMBL/GenBank/DDBJ whole genome shotgun (WGS) entry which is preliminary data.</text>
</comment>
<evidence type="ECO:0000313" key="1">
    <source>
        <dbReference type="EMBL" id="KAH6923739.1"/>
    </source>
</evidence>
<keyword evidence="2" id="KW-1185">Reference proteome</keyword>
<sequence length="418" mass="47289">MGERFARTQQWGERERMMLHLSMIISTRHPNFLREVYNRNDWSDVIAKKGAREVLRGVSYPDDDTRRSLYASWLKIFASGVWHDSFDQLMLECVAATPSPTAPGTPLFADIFKHDHVLERTPPFEPVLNLNDIPTLFERRKAADVEQLAESPGLIAFLADLIRNSRSCRKALDEAGMIIGFYSLAMAVVVAKPVEHVEDFFWTRMKRALAAAVPTSFDGDAHCPNGRFLTPLALKGHRGVVKPYIVLLVLGQYAYHVNNDGSPSADLTFLEQGFLDQAKFGHLGVVKLLYDVQDKTGLSADSLNRILLKGLGGDDPVLRSGMRVAAYLEGAEEPTQRTRPWSRASNYYFFADLDLAENVEYAMRLTAVLAPDPNDQRWQREEFRNATRPAMRDVRQWARNFNRALCKGKFAKLGKPRS</sequence>
<name>A0ACB7RT94_HYAAI</name>
<dbReference type="Proteomes" id="UP000821845">
    <property type="component" value="Chromosome 8"/>
</dbReference>
<accession>A0ACB7RT94</accession>
<dbReference type="EMBL" id="CM023488">
    <property type="protein sequence ID" value="KAH6923739.1"/>
    <property type="molecule type" value="Genomic_DNA"/>
</dbReference>
<organism evidence="1 2">
    <name type="scientific">Hyalomma asiaticum</name>
    <name type="common">Tick</name>
    <dbReference type="NCBI Taxonomy" id="266040"/>
    <lineage>
        <taxon>Eukaryota</taxon>
        <taxon>Metazoa</taxon>
        <taxon>Ecdysozoa</taxon>
        <taxon>Arthropoda</taxon>
        <taxon>Chelicerata</taxon>
        <taxon>Arachnida</taxon>
        <taxon>Acari</taxon>
        <taxon>Parasitiformes</taxon>
        <taxon>Ixodida</taxon>
        <taxon>Ixodoidea</taxon>
        <taxon>Ixodidae</taxon>
        <taxon>Hyalomminae</taxon>
        <taxon>Hyalomma</taxon>
    </lineage>
</organism>